<evidence type="ECO:0000256" key="1">
    <source>
        <dbReference type="ARBA" id="ARBA00021428"/>
    </source>
</evidence>
<dbReference type="EMBL" id="CAJNOE010004499">
    <property type="protein sequence ID" value="CAF1513167.1"/>
    <property type="molecule type" value="Genomic_DNA"/>
</dbReference>
<dbReference type="PANTHER" id="PTHR11096:SF0">
    <property type="entry name" value="RNA 3'-TERMINAL PHOSPHATE CYCLASE"/>
    <property type="match status" value="1"/>
</dbReference>
<protein>
    <recommendedName>
        <fullName evidence="1">RNA 3'-terminal phosphate cyclase</fullName>
    </recommendedName>
</protein>
<dbReference type="InterPro" id="IPR000228">
    <property type="entry name" value="RNA3'_term_phos_cyc"/>
</dbReference>
<dbReference type="InterPro" id="IPR023797">
    <property type="entry name" value="RNA3'_phos_cyclase_dom"/>
</dbReference>
<name>A0A815TUH2_9BILA</name>
<dbReference type="Pfam" id="PF01137">
    <property type="entry name" value="RTC"/>
    <property type="match status" value="1"/>
</dbReference>
<evidence type="ECO:0000259" key="2">
    <source>
        <dbReference type="Pfam" id="PF01137"/>
    </source>
</evidence>
<feature type="non-terminal residue" evidence="3">
    <location>
        <position position="56"/>
    </location>
</feature>
<dbReference type="Gene3D" id="3.65.10.20">
    <property type="entry name" value="RNA 3'-terminal phosphate cyclase domain"/>
    <property type="match status" value="1"/>
</dbReference>
<reference evidence="3" key="1">
    <citation type="submission" date="2021-02" db="EMBL/GenBank/DDBJ databases">
        <authorList>
            <person name="Nowell W R."/>
        </authorList>
    </citation>
    <scope>NUCLEOTIDE SEQUENCE</scope>
</reference>
<feature type="domain" description="RNA 3'-terminal phosphate cyclase" evidence="2">
    <location>
        <begin position="8"/>
        <end position="56"/>
    </location>
</feature>
<evidence type="ECO:0000313" key="3">
    <source>
        <dbReference type="EMBL" id="CAF1513167.1"/>
    </source>
</evidence>
<dbReference type="SUPFAM" id="SSF55205">
    <property type="entry name" value="EPT/RTPC-like"/>
    <property type="match status" value="1"/>
</dbReference>
<comment type="caution">
    <text evidence="3">The sequence shown here is derived from an EMBL/GenBank/DDBJ whole genome shotgun (WGS) entry which is preliminary data.</text>
</comment>
<evidence type="ECO:0000313" key="4">
    <source>
        <dbReference type="Proteomes" id="UP000663860"/>
    </source>
</evidence>
<accession>A0A815TUH2</accession>
<gene>
    <name evidence="3" type="ORF">IZO911_LOCUS45556</name>
</gene>
<dbReference type="GO" id="GO:0006396">
    <property type="term" value="P:RNA processing"/>
    <property type="evidence" value="ECO:0007669"/>
    <property type="project" value="InterPro"/>
</dbReference>
<organism evidence="3 4">
    <name type="scientific">Adineta steineri</name>
    <dbReference type="NCBI Taxonomy" id="433720"/>
    <lineage>
        <taxon>Eukaryota</taxon>
        <taxon>Metazoa</taxon>
        <taxon>Spiralia</taxon>
        <taxon>Gnathifera</taxon>
        <taxon>Rotifera</taxon>
        <taxon>Eurotatoria</taxon>
        <taxon>Bdelloidea</taxon>
        <taxon>Adinetida</taxon>
        <taxon>Adinetidae</taxon>
        <taxon>Adineta</taxon>
    </lineage>
</organism>
<dbReference type="GO" id="GO:0005634">
    <property type="term" value="C:nucleus"/>
    <property type="evidence" value="ECO:0007669"/>
    <property type="project" value="TreeGrafter"/>
</dbReference>
<dbReference type="GO" id="GO:0003963">
    <property type="term" value="F:RNA-3'-phosphate cyclase activity"/>
    <property type="evidence" value="ECO:0007669"/>
    <property type="project" value="TreeGrafter"/>
</dbReference>
<proteinExistence type="predicted"/>
<sequence>MITVDGSYLEGGGQILRNATTLSVILNIPVRVQNIRAGRSQDGLRPQHLTSIQLLA</sequence>
<dbReference type="Proteomes" id="UP000663860">
    <property type="component" value="Unassembled WGS sequence"/>
</dbReference>
<dbReference type="InterPro" id="IPR013792">
    <property type="entry name" value="RNA3'P_cycl/enolpyr_Trfase_a/b"/>
</dbReference>
<dbReference type="InterPro" id="IPR037136">
    <property type="entry name" value="RNA3'_phos_cyclase_dom_sf"/>
</dbReference>
<dbReference type="PANTHER" id="PTHR11096">
    <property type="entry name" value="RNA 3' TERMINAL PHOSPHATE CYCLASE"/>
    <property type="match status" value="1"/>
</dbReference>
<dbReference type="AlphaFoldDB" id="A0A815TUH2"/>